<protein>
    <submittedName>
        <fullName evidence="3">Uncharacterized protein</fullName>
    </submittedName>
</protein>
<reference evidence="3" key="2">
    <citation type="journal article" date="2023" name="IMA Fungus">
        <title>Comparative genomic study of the Penicillium genus elucidates a diverse pangenome and 15 lateral gene transfer events.</title>
        <authorList>
            <person name="Petersen C."/>
            <person name="Sorensen T."/>
            <person name="Nielsen M.R."/>
            <person name="Sondergaard T.E."/>
            <person name="Sorensen J.L."/>
            <person name="Fitzpatrick D.A."/>
            <person name="Frisvad J.C."/>
            <person name="Nielsen K.L."/>
        </authorList>
    </citation>
    <scope>NUCLEOTIDE SEQUENCE</scope>
    <source>
        <strain evidence="3">IBT 19713</strain>
    </source>
</reference>
<feature type="compositionally biased region" description="Pro residues" evidence="1">
    <location>
        <begin position="15"/>
        <end position="24"/>
    </location>
</feature>
<keyword evidence="2" id="KW-1133">Transmembrane helix</keyword>
<comment type="caution">
    <text evidence="3">The sequence shown here is derived from an EMBL/GenBank/DDBJ whole genome shotgun (WGS) entry which is preliminary data.</text>
</comment>
<dbReference type="RefSeq" id="XP_058328701.1">
    <property type="nucleotide sequence ID" value="XM_058475811.1"/>
</dbReference>
<feature type="region of interest" description="Disordered" evidence="1">
    <location>
        <begin position="1"/>
        <end position="36"/>
    </location>
</feature>
<dbReference type="Proteomes" id="UP001150941">
    <property type="component" value="Unassembled WGS sequence"/>
</dbReference>
<keyword evidence="2" id="KW-0472">Membrane</keyword>
<dbReference type="AlphaFoldDB" id="A0A9W9TL86"/>
<feature type="transmembrane region" description="Helical" evidence="2">
    <location>
        <begin position="47"/>
        <end position="65"/>
    </location>
</feature>
<gene>
    <name evidence="3" type="ORF">N7468_006515</name>
</gene>
<keyword evidence="4" id="KW-1185">Reference proteome</keyword>
<proteinExistence type="predicted"/>
<organism evidence="3 4">
    <name type="scientific">Penicillium chermesinum</name>
    <dbReference type="NCBI Taxonomy" id="63820"/>
    <lineage>
        <taxon>Eukaryota</taxon>
        <taxon>Fungi</taxon>
        <taxon>Dikarya</taxon>
        <taxon>Ascomycota</taxon>
        <taxon>Pezizomycotina</taxon>
        <taxon>Eurotiomycetes</taxon>
        <taxon>Eurotiomycetidae</taxon>
        <taxon>Eurotiales</taxon>
        <taxon>Aspergillaceae</taxon>
        <taxon>Penicillium</taxon>
    </lineage>
</organism>
<evidence type="ECO:0000313" key="3">
    <source>
        <dbReference type="EMBL" id="KAJ5225290.1"/>
    </source>
</evidence>
<dbReference type="OrthoDB" id="3784821at2759"/>
<evidence type="ECO:0000313" key="4">
    <source>
        <dbReference type="Proteomes" id="UP001150941"/>
    </source>
</evidence>
<sequence length="90" mass="10216">MPQYPSEKFQTGQPTRPPRPPRPSPSNLKGHPNIRSTPEYKRAARRWLSVIVATPVLLVTTYMLFDRVYGNKSPKKLVQRPSGEQDSTSP</sequence>
<dbReference type="EMBL" id="JAPQKS010000005">
    <property type="protein sequence ID" value="KAJ5225290.1"/>
    <property type="molecule type" value="Genomic_DNA"/>
</dbReference>
<reference evidence="3" key="1">
    <citation type="submission" date="2022-11" db="EMBL/GenBank/DDBJ databases">
        <authorList>
            <person name="Petersen C."/>
        </authorList>
    </citation>
    <scope>NUCLEOTIDE SEQUENCE</scope>
    <source>
        <strain evidence="3">IBT 19713</strain>
    </source>
</reference>
<evidence type="ECO:0000256" key="2">
    <source>
        <dbReference type="SAM" id="Phobius"/>
    </source>
</evidence>
<keyword evidence="2" id="KW-0812">Transmembrane</keyword>
<evidence type="ECO:0000256" key="1">
    <source>
        <dbReference type="SAM" id="MobiDB-lite"/>
    </source>
</evidence>
<name>A0A9W9TL86_9EURO</name>
<feature type="region of interest" description="Disordered" evidence="1">
    <location>
        <begin position="70"/>
        <end position="90"/>
    </location>
</feature>
<dbReference type="GeneID" id="83203114"/>
<accession>A0A9W9TL86</accession>